<accession>A0A5J4ZDA1</accession>
<evidence type="ECO:0000256" key="9">
    <source>
        <dbReference type="ARBA" id="ARBA00023136"/>
    </source>
</evidence>
<feature type="transmembrane region" description="Helical" evidence="12">
    <location>
        <begin position="212"/>
        <end position="234"/>
    </location>
</feature>
<keyword evidence="5" id="KW-0677">Repeat</keyword>
<dbReference type="GO" id="GO:0000064">
    <property type="term" value="F:L-ornithine transmembrane transporter activity"/>
    <property type="evidence" value="ECO:0007669"/>
    <property type="project" value="TreeGrafter"/>
</dbReference>
<dbReference type="InterPro" id="IPR023395">
    <property type="entry name" value="MCP_dom_sf"/>
</dbReference>
<evidence type="ECO:0000256" key="11">
    <source>
        <dbReference type="RuleBase" id="RU000488"/>
    </source>
</evidence>
<name>A0A5J4ZDA1_9ASTE</name>
<dbReference type="EMBL" id="CM018052">
    <property type="protein sequence ID" value="KAA8515231.1"/>
    <property type="molecule type" value="Genomic_DNA"/>
</dbReference>
<evidence type="ECO:0000256" key="6">
    <source>
        <dbReference type="ARBA" id="ARBA00022792"/>
    </source>
</evidence>
<evidence type="ECO:0000256" key="2">
    <source>
        <dbReference type="ARBA" id="ARBA00006375"/>
    </source>
</evidence>
<dbReference type="PANTHER" id="PTHR45624">
    <property type="entry name" value="MITOCHONDRIAL BASIC AMINO ACIDS TRANSPORTER-RELATED"/>
    <property type="match status" value="1"/>
</dbReference>
<feature type="repeat" description="Solcar" evidence="10">
    <location>
        <begin position="103"/>
        <end position="195"/>
    </location>
</feature>
<evidence type="ECO:0000256" key="4">
    <source>
        <dbReference type="ARBA" id="ARBA00022692"/>
    </source>
</evidence>
<feature type="transmembrane region" description="Helical" evidence="12">
    <location>
        <begin position="65"/>
        <end position="87"/>
    </location>
</feature>
<reference evidence="13 14" key="1">
    <citation type="submission" date="2019-09" db="EMBL/GenBank/DDBJ databases">
        <title>A chromosome-level genome assembly of the Chinese tupelo Nyssa sinensis.</title>
        <authorList>
            <person name="Yang X."/>
            <person name="Kang M."/>
            <person name="Yang Y."/>
            <person name="Xiong H."/>
            <person name="Wang M."/>
            <person name="Zhang Z."/>
            <person name="Wang Z."/>
            <person name="Wu H."/>
            <person name="Ma T."/>
            <person name="Liu J."/>
            <person name="Xi Z."/>
        </authorList>
    </citation>
    <scope>NUCLEOTIDE SEQUENCE [LARGE SCALE GENOMIC DNA]</scope>
    <source>
        <strain evidence="13">J267</strain>
        <tissue evidence="13">Leaf</tissue>
    </source>
</reference>
<keyword evidence="3 11" id="KW-0813">Transport</keyword>
<dbReference type="OrthoDB" id="14252at2759"/>
<dbReference type="Gene3D" id="1.50.40.10">
    <property type="entry name" value="Mitochondrial carrier domain"/>
    <property type="match status" value="2"/>
</dbReference>
<dbReference type="Proteomes" id="UP000325577">
    <property type="component" value="Linkage Group LG9"/>
</dbReference>
<feature type="repeat" description="Solcar" evidence="10">
    <location>
        <begin position="4"/>
        <end position="93"/>
    </location>
</feature>
<dbReference type="InterPro" id="IPR050567">
    <property type="entry name" value="Mitochondrial_Carrier"/>
</dbReference>
<evidence type="ECO:0000256" key="8">
    <source>
        <dbReference type="ARBA" id="ARBA00023128"/>
    </source>
</evidence>
<dbReference type="SUPFAM" id="SSF103506">
    <property type="entry name" value="Mitochondrial carrier"/>
    <property type="match status" value="1"/>
</dbReference>
<dbReference type="InterPro" id="IPR018108">
    <property type="entry name" value="MCP_transmembrane"/>
</dbReference>
<proteinExistence type="inferred from homology"/>
<dbReference type="PANTHER" id="PTHR45624:SF15">
    <property type="entry name" value="MITOCHONDRIAL ARGININE TRANSPORTER BAC1"/>
    <property type="match status" value="1"/>
</dbReference>
<keyword evidence="14" id="KW-1185">Reference proteome</keyword>
<comment type="similarity">
    <text evidence="2 11">Belongs to the mitochondrial carrier (TC 2.A.29) family.</text>
</comment>
<dbReference type="PROSITE" id="PS50920">
    <property type="entry name" value="SOLCAR"/>
    <property type="match status" value="2"/>
</dbReference>
<keyword evidence="7 12" id="KW-1133">Transmembrane helix</keyword>
<evidence type="ECO:0000256" key="10">
    <source>
        <dbReference type="PROSITE-ProRule" id="PRU00282"/>
    </source>
</evidence>
<dbReference type="GO" id="GO:1990575">
    <property type="term" value="P:mitochondrial L-ornithine transmembrane transport"/>
    <property type="evidence" value="ECO:0007669"/>
    <property type="project" value="TreeGrafter"/>
</dbReference>
<feature type="transmembrane region" description="Helical" evidence="12">
    <location>
        <begin position="107"/>
        <end position="124"/>
    </location>
</feature>
<evidence type="ECO:0000256" key="1">
    <source>
        <dbReference type="ARBA" id="ARBA00004448"/>
    </source>
</evidence>
<protein>
    <submittedName>
        <fullName evidence="13">Uncharacterized protein</fullName>
    </submittedName>
</protein>
<evidence type="ECO:0000256" key="5">
    <source>
        <dbReference type="ARBA" id="ARBA00022737"/>
    </source>
</evidence>
<evidence type="ECO:0000313" key="13">
    <source>
        <dbReference type="EMBL" id="KAA8515231.1"/>
    </source>
</evidence>
<evidence type="ECO:0000313" key="14">
    <source>
        <dbReference type="Proteomes" id="UP000325577"/>
    </source>
</evidence>
<evidence type="ECO:0000256" key="3">
    <source>
        <dbReference type="ARBA" id="ARBA00022448"/>
    </source>
</evidence>
<evidence type="ECO:0000256" key="7">
    <source>
        <dbReference type="ARBA" id="ARBA00022989"/>
    </source>
</evidence>
<feature type="transmembrane region" description="Helical" evidence="12">
    <location>
        <begin position="268"/>
        <end position="286"/>
    </location>
</feature>
<keyword evidence="4 10" id="KW-0812">Transmembrane</keyword>
<gene>
    <name evidence="13" type="ORF">F0562_018539</name>
</gene>
<keyword evidence="8" id="KW-0496">Mitochondrion</keyword>
<dbReference type="FunFam" id="1.50.40.10:FF:000086">
    <property type="entry name" value="Mitochondrial carrier protein"/>
    <property type="match status" value="1"/>
</dbReference>
<dbReference type="Pfam" id="PF00153">
    <property type="entry name" value="Mito_carr"/>
    <property type="match status" value="2"/>
</dbReference>
<dbReference type="AlphaFoldDB" id="A0A5J4ZDA1"/>
<keyword evidence="6" id="KW-0999">Mitochondrion inner membrane</keyword>
<comment type="subcellular location">
    <subcellularLocation>
        <location evidence="1">Mitochondrion inner membrane</location>
        <topology evidence="1">Multi-pass membrane protein</topology>
    </subcellularLocation>
</comment>
<organism evidence="13 14">
    <name type="scientific">Nyssa sinensis</name>
    <dbReference type="NCBI Taxonomy" id="561372"/>
    <lineage>
        <taxon>Eukaryota</taxon>
        <taxon>Viridiplantae</taxon>
        <taxon>Streptophyta</taxon>
        <taxon>Embryophyta</taxon>
        <taxon>Tracheophyta</taxon>
        <taxon>Spermatophyta</taxon>
        <taxon>Magnoliopsida</taxon>
        <taxon>eudicotyledons</taxon>
        <taxon>Gunneridae</taxon>
        <taxon>Pentapetalae</taxon>
        <taxon>asterids</taxon>
        <taxon>Cornales</taxon>
        <taxon>Nyssaceae</taxon>
        <taxon>Nyssa</taxon>
    </lineage>
</organism>
<keyword evidence="9 10" id="KW-0472">Membrane</keyword>
<sequence>MEESSSYKEYLAGLLAGLATVIIGHPFDTVKVKLQKHNTEAHGIKYRSGWHCTARTLKTEGVKGLYRGATSSFVGMAFESSLLFGIYSQTKQSLEGGLQSGKPQPQVIIPSAAFSGAIISFVLCPSELVKCRMQVQGTDSLVPKYSRYSNPLDCALKTVKTEGVTGIFRGGITTLLRESLGNAVFFINYEYIRYYMHLHLKDESSSSSQTNLIDVGVGIMSGGLSGIAVSFFVFRNICKYFNYLACKYFNYLAYPDGLLHFTYFEEPSFPFVFLFFFNLCVLNCFLLDPIFYHFTDFSTGLLCCLWMWQKP</sequence>
<evidence type="ECO:0000256" key="12">
    <source>
        <dbReference type="SAM" id="Phobius"/>
    </source>
</evidence>
<dbReference type="GO" id="GO:0005743">
    <property type="term" value="C:mitochondrial inner membrane"/>
    <property type="evidence" value="ECO:0007669"/>
    <property type="project" value="UniProtKB-SubCell"/>
</dbReference>